<dbReference type="SUPFAM" id="SSF46626">
    <property type="entry name" value="Cytochrome c"/>
    <property type="match status" value="1"/>
</dbReference>
<dbReference type="Gene3D" id="1.10.760.10">
    <property type="entry name" value="Cytochrome c-like domain"/>
    <property type="match status" value="1"/>
</dbReference>
<dbReference type="RefSeq" id="WP_010507389.1">
    <property type="nucleotide sequence ID" value="NZ_BANI01000007.1"/>
</dbReference>
<evidence type="ECO:0000256" key="5">
    <source>
        <dbReference type="SAM" id="SignalP"/>
    </source>
</evidence>
<keyword evidence="5" id="KW-0732">Signal</keyword>
<name>A0A0D6PX19_KOMEU</name>
<organism evidence="7 8">
    <name type="scientific">Komagataeibacter europaeus NBRC 3261</name>
    <dbReference type="NCBI Taxonomy" id="1234669"/>
    <lineage>
        <taxon>Bacteria</taxon>
        <taxon>Pseudomonadati</taxon>
        <taxon>Pseudomonadota</taxon>
        <taxon>Alphaproteobacteria</taxon>
        <taxon>Acetobacterales</taxon>
        <taxon>Acetobacteraceae</taxon>
        <taxon>Komagataeibacter</taxon>
    </lineage>
</organism>
<dbReference type="AlphaFoldDB" id="A0A0D6PX19"/>
<keyword evidence="1 4" id="KW-0349">Heme</keyword>
<evidence type="ECO:0000259" key="6">
    <source>
        <dbReference type="PROSITE" id="PS51007"/>
    </source>
</evidence>
<keyword evidence="2 4" id="KW-0479">Metal-binding</keyword>
<proteinExistence type="predicted"/>
<dbReference type="Pfam" id="PF00034">
    <property type="entry name" value="Cytochrom_C"/>
    <property type="match status" value="1"/>
</dbReference>
<dbReference type="Proteomes" id="UP000032675">
    <property type="component" value="Unassembled WGS sequence"/>
</dbReference>
<accession>A0A0D6PX19</accession>
<dbReference type="InterPro" id="IPR009056">
    <property type="entry name" value="Cyt_c-like_dom"/>
</dbReference>
<evidence type="ECO:0000313" key="7">
    <source>
        <dbReference type="EMBL" id="GAN95056.1"/>
    </source>
</evidence>
<reference evidence="7 8" key="1">
    <citation type="submission" date="2012-11" db="EMBL/GenBank/DDBJ databases">
        <title>Whole genome sequence of Gluconacetobacter europaeus NBRC3261.</title>
        <authorList>
            <person name="Azuma Y."/>
            <person name="Higashiura N."/>
            <person name="Hirakawa H."/>
            <person name="Matsushita K."/>
        </authorList>
    </citation>
    <scope>NUCLEOTIDE SEQUENCE [LARGE SCALE GENOMIC DNA]</scope>
    <source>
        <strain evidence="7 8">NBRC 3261</strain>
    </source>
</reference>
<evidence type="ECO:0000313" key="8">
    <source>
        <dbReference type="Proteomes" id="UP000032675"/>
    </source>
</evidence>
<protein>
    <submittedName>
        <fullName evidence="7">Cytochrome c-552 class I</fullName>
    </submittedName>
</protein>
<evidence type="ECO:0000256" key="2">
    <source>
        <dbReference type="ARBA" id="ARBA00022723"/>
    </source>
</evidence>
<dbReference type="PANTHER" id="PTHR35008">
    <property type="entry name" value="BLL4482 PROTEIN-RELATED"/>
    <property type="match status" value="1"/>
</dbReference>
<feature type="domain" description="Cytochrome c" evidence="6">
    <location>
        <begin position="23"/>
        <end position="116"/>
    </location>
</feature>
<comment type="caution">
    <text evidence="7">The sequence shown here is derived from an EMBL/GenBank/DDBJ whole genome shotgun (WGS) entry which is preliminary data.</text>
</comment>
<evidence type="ECO:0000256" key="4">
    <source>
        <dbReference type="PROSITE-ProRule" id="PRU00433"/>
    </source>
</evidence>
<dbReference type="GO" id="GO:0046872">
    <property type="term" value="F:metal ion binding"/>
    <property type="evidence" value="ECO:0007669"/>
    <property type="project" value="UniProtKB-KW"/>
</dbReference>
<dbReference type="PANTHER" id="PTHR35008:SF9">
    <property type="entry name" value="CYTOCHROME C DOMAIN-CONTAINING PROTEIN"/>
    <property type="match status" value="1"/>
</dbReference>
<feature type="signal peptide" evidence="5">
    <location>
        <begin position="1"/>
        <end position="24"/>
    </location>
</feature>
<dbReference type="GO" id="GO:0009055">
    <property type="term" value="F:electron transfer activity"/>
    <property type="evidence" value="ECO:0007669"/>
    <property type="project" value="InterPro"/>
</dbReference>
<gene>
    <name evidence="7" type="ORF">Geu3261_0007_007</name>
</gene>
<keyword evidence="3 4" id="KW-0408">Iron</keyword>
<dbReference type="GO" id="GO:0020037">
    <property type="term" value="F:heme binding"/>
    <property type="evidence" value="ECO:0007669"/>
    <property type="project" value="InterPro"/>
</dbReference>
<evidence type="ECO:0000256" key="3">
    <source>
        <dbReference type="ARBA" id="ARBA00023004"/>
    </source>
</evidence>
<dbReference type="InterPro" id="IPR036909">
    <property type="entry name" value="Cyt_c-like_dom_sf"/>
</dbReference>
<sequence>MIKKTLSLLAVACGLVAGTHGAHAAEDGQQLYGANCGLCHQAGATGVPGQFPPLKGRLDVIAGSPEGKTYLSHLVLNGMTGSIQAGGATYMGYMPSFRAMTDEQLAAILTYVSHLGGNASAPSFTADEIHAARDATMPPTAVLQERNALNDKKKLP</sequence>
<dbReference type="EMBL" id="BANI01000007">
    <property type="protein sequence ID" value="GAN95056.1"/>
    <property type="molecule type" value="Genomic_DNA"/>
</dbReference>
<evidence type="ECO:0000256" key="1">
    <source>
        <dbReference type="ARBA" id="ARBA00022617"/>
    </source>
</evidence>
<dbReference type="InterPro" id="IPR051459">
    <property type="entry name" value="Cytochrome_c-type_DH"/>
</dbReference>
<dbReference type="PROSITE" id="PS51007">
    <property type="entry name" value="CYTC"/>
    <property type="match status" value="1"/>
</dbReference>
<feature type="chain" id="PRO_5002310583" evidence="5">
    <location>
        <begin position="25"/>
        <end position="156"/>
    </location>
</feature>